<evidence type="ECO:0000256" key="1">
    <source>
        <dbReference type="SAM" id="MobiDB-lite"/>
    </source>
</evidence>
<dbReference type="EMBL" id="CATQJA010002651">
    <property type="protein sequence ID" value="CAJ0577751.1"/>
    <property type="molecule type" value="Genomic_DNA"/>
</dbReference>
<feature type="region of interest" description="Disordered" evidence="1">
    <location>
        <begin position="183"/>
        <end position="250"/>
    </location>
</feature>
<feature type="compositionally biased region" description="Polar residues" evidence="1">
    <location>
        <begin position="37"/>
        <end position="63"/>
    </location>
</feature>
<dbReference type="Proteomes" id="UP001177023">
    <property type="component" value="Unassembled WGS sequence"/>
</dbReference>
<reference evidence="2" key="1">
    <citation type="submission" date="2023-06" db="EMBL/GenBank/DDBJ databases">
        <authorList>
            <person name="Delattre M."/>
        </authorList>
    </citation>
    <scope>NUCLEOTIDE SEQUENCE</scope>
    <source>
        <strain evidence="2">AF72</strain>
    </source>
</reference>
<gene>
    <name evidence="2" type="ORF">MSPICULIGERA_LOCUS16018</name>
</gene>
<evidence type="ECO:0000313" key="3">
    <source>
        <dbReference type="Proteomes" id="UP001177023"/>
    </source>
</evidence>
<name>A0AA36CZC4_9BILA</name>
<dbReference type="AlphaFoldDB" id="A0AA36CZC4"/>
<feature type="compositionally biased region" description="Basic and acidic residues" evidence="1">
    <location>
        <begin position="191"/>
        <end position="202"/>
    </location>
</feature>
<accession>A0AA36CZC4</accession>
<feature type="compositionally biased region" description="Polar residues" evidence="1">
    <location>
        <begin position="80"/>
        <end position="97"/>
    </location>
</feature>
<organism evidence="2 3">
    <name type="scientific">Mesorhabditis spiculigera</name>
    <dbReference type="NCBI Taxonomy" id="96644"/>
    <lineage>
        <taxon>Eukaryota</taxon>
        <taxon>Metazoa</taxon>
        <taxon>Ecdysozoa</taxon>
        <taxon>Nematoda</taxon>
        <taxon>Chromadorea</taxon>
        <taxon>Rhabditida</taxon>
        <taxon>Rhabditina</taxon>
        <taxon>Rhabditomorpha</taxon>
        <taxon>Rhabditoidea</taxon>
        <taxon>Rhabditidae</taxon>
        <taxon>Mesorhabditinae</taxon>
        <taxon>Mesorhabditis</taxon>
    </lineage>
</organism>
<protein>
    <submittedName>
        <fullName evidence="2">Uncharacterized protein</fullName>
    </submittedName>
</protein>
<evidence type="ECO:0000313" key="2">
    <source>
        <dbReference type="EMBL" id="CAJ0577751.1"/>
    </source>
</evidence>
<comment type="caution">
    <text evidence="2">The sequence shown here is derived from an EMBL/GenBank/DDBJ whole genome shotgun (WGS) entry which is preliminary data.</text>
</comment>
<feature type="non-terminal residue" evidence="2">
    <location>
        <position position="1"/>
    </location>
</feature>
<feature type="region of interest" description="Disordered" evidence="1">
    <location>
        <begin position="25"/>
        <end position="114"/>
    </location>
</feature>
<proteinExistence type="predicted"/>
<sequence>MYNFVFYATFSVSSASLLLINCSRKKKGDSAEKDTTRTTLSSRQLPTSATSSRGHSNHSSANSKGKGVQAAKNTPKRPPATSQCELAKPKQSSFNEATTKDVKRNASTVERGHKVIRPGVQDPVTTALPMRVPIRKRAANASDLEKMGMVAPHAKEWREMGTHDRLEPEYVLPHAQMYRATTETTTQTGEGTRESPKQEKRQLKTANTMDSHRSRRDEEGGENLKGAKITRKASEVMPKELPQMIHTAED</sequence>
<keyword evidence="3" id="KW-1185">Reference proteome</keyword>